<accession>A0A9N9GWW8</accession>
<name>A0A9N9GWW8_9GLOM</name>
<reference evidence="1" key="1">
    <citation type="submission" date="2021-06" db="EMBL/GenBank/DDBJ databases">
        <authorList>
            <person name="Kallberg Y."/>
            <person name="Tangrot J."/>
            <person name="Rosling A."/>
        </authorList>
    </citation>
    <scope>NUCLEOTIDE SEQUENCE</scope>
    <source>
        <strain evidence="1">BR232B</strain>
    </source>
</reference>
<evidence type="ECO:0000313" key="2">
    <source>
        <dbReference type="Proteomes" id="UP000789739"/>
    </source>
</evidence>
<sequence length="255" mass="27151">MKISVCGGIFSECSCVDKLTAVIPLDRVGYDYNTAVEAACMFRALKVCLDNLGKYYDKVISDETIMPRILNGEFSHLINSIIWVCGHCRPTEMVTDQKVASKGFRLDLAWDLINSTAEDVVLLASSNVSDAGKCSTTTTTTTITPTTLTSSTCTNVPTPVLTCPGCGHKNCGADNGNGNGKHCVVTNTCTLTTTTCVTPSPPPPPPSACCELPAPQNVAKDVLLIHYAFNGILKKGVYISSTSLFVNSHSLVSIF</sequence>
<dbReference type="AlphaFoldDB" id="A0A9N9GWW8"/>
<comment type="caution">
    <text evidence="1">The sequence shown here is derived from an EMBL/GenBank/DDBJ whole genome shotgun (WGS) entry which is preliminary data.</text>
</comment>
<evidence type="ECO:0000313" key="1">
    <source>
        <dbReference type="EMBL" id="CAG8635644.1"/>
    </source>
</evidence>
<dbReference type="EMBL" id="CAJVPI010002102">
    <property type="protein sequence ID" value="CAG8635644.1"/>
    <property type="molecule type" value="Genomic_DNA"/>
</dbReference>
<keyword evidence="2" id="KW-1185">Reference proteome</keyword>
<organism evidence="1 2">
    <name type="scientific">Paraglomus brasilianum</name>
    <dbReference type="NCBI Taxonomy" id="144538"/>
    <lineage>
        <taxon>Eukaryota</taxon>
        <taxon>Fungi</taxon>
        <taxon>Fungi incertae sedis</taxon>
        <taxon>Mucoromycota</taxon>
        <taxon>Glomeromycotina</taxon>
        <taxon>Glomeromycetes</taxon>
        <taxon>Paraglomerales</taxon>
        <taxon>Paraglomeraceae</taxon>
        <taxon>Paraglomus</taxon>
    </lineage>
</organism>
<proteinExistence type="predicted"/>
<protein>
    <submittedName>
        <fullName evidence="1">5752_t:CDS:1</fullName>
    </submittedName>
</protein>
<dbReference type="Proteomes" id="UP000789739">
    <property type="component" value="Unassembled WGS sequence"/>
</dbReference>
<gene>
    <name evidence="1" type="ORF">PBRASI_LOCUS9490</name>
</gene>